<dbReference type="InterPro" id="IPR029058">
    <property type="entry name" value="AB_hydrolase_fold"/>
</dbReference>
<gene>
    <name evidence="1" type="ORF">RT761_01793</name>
</gene>
<name>A0A7T1AMB7_ATRLM</name>
<dbReference type="AlphaFoldDB" id="A0A7T1AMB7"/>
<proteinExistence type="predicted"/>
<keyword evidence="2" id="KW-1185">Reference proteome</keyword>
<dbReference type="SUPFAM" id="SSF53474">
    <property type="entry name" value="alpha/beta-Hydrolases"/>
    <property type="match status" value="1"/>
</dbReference>
<dbReference type="KEGG" id="alam:RT761_01793"/>
<dbReference type="Gene3D" id="3.40.50.1820">
    <property type="entry name" value="alpha/beta hydrolase"/>
    <property type="match status" value="1"/>
</dbReference>
<reference evidence="1 2" key="1">
    <citation type="journal article" date="2021" name="Nat. Commun.">
        <title>Isolation of a member of the candidate phylum Atribacteria reveals a unique cell membrane structure.</title>
        <authorList>
            <person name="Taiki K."/>
            <person name="Nobu M.K."/>
            <person name="Kusada H."/>
            <person name="Meng X.-Y."/>
            <person name="Hosoki N."/>
            <person name="Uematsu K."/>
            <person name="Yoshioka H."/>
            <person name="Kamagata Y."/>
            <person name="Tamaki H."/>
        </authorList>
    </citation>
    <scope>NUCLEOTIDE SEQUENCE [LARGE SCALE GENOMIC DNA]</scope>
    <source>
        <strain evidence="1 2">RT761</strain>
    </source>
</reference>
<accession>A0A7T1AMB7</accession>
<dbReference type="RefSeq" id="WP_218111072.1">
    <property type="nucleotide sequence ID" value="NZ_CP065383.1"/>
</dbReference>
<evidence type="ECO:0008006" key="3">
    <source>
        <dbReference type="Google" id="ProtNLM"/>
    </source>
</evidence>
<evidence type="ECO:0000313" key="2">
    <source>
        <dbReference type="Proteomes" id="UP000594463"/>
    </source>
</evidence>
<organism evidence="1 2">
    <name type="scientific">Atribacter laminatus</name>
    <dbReference type="NCBI Taxonomy" id="2847778"/>
    <lineage>
        <taxon>Bacteria</taxon>
        <taxon>Pseudomonadati</taxon>
        <taxon>Atribacterota</taxon>
        <taxon>Atribacteria</taxon>
        <taxon>Atribacterales</taxon>
        <taxon>Atribacteraceae</taxon>
        <taxon>Atribacter</taxon>
    </lineage>
</organism>
<evidence type="ECO:0000313" key="1">
    <source>
        <dbReference type="EMBL" id="QPM68572.1"/>
    </source>
</evidence>
<dbReference type="Proteomes" id="UP000594463">
    <property type="component" value="Chromosome"/>
</dbReference>
<sequence>MNKNRISSINGLSSQEGFITSRGKKVWYQISGAESQGIPLLALHGGPGFPHDYLEPVALIGNERPVIF</sequence>
<dbReference type="EMBL" id="CP065383">
    <property type="protein sequence ID" value="QPM68572.1"/>
    <property type="molecule type" value="Genomic_DNA"/>
</dbReference>
<protein>
    <recommendedName>
        <fullName evidence="3">Proline iminopeptidase</fullName>
    </recommendedName>
</protein>